<proteinExistence type="predicted"/>
<gene>
    <name evidence="1" type="ORF">ASEP1449_LOCUS13032</name>
</gene>
<evidence type="ECO:0000313" key="1">
    <source>
        <dbReference type="EMBL" id="CAD9821198.1"/>
    </source>
</evidence>
<dbReference type="PANTHER" id="PTHR42773:SF1">
    <property type="entry name" value="METALLO-BETA-LACTAMASE FAMILY PROTEIN"/>
    <property type="match status" value="1"/>
</dbReference>
<dbReference type="PANTHER" id="PTHR42773">
    <property type="entry name" value="METALLO-BETA-LACTAMASE-RELATED"/>
    <property type="match status" value="1"/>
</dbReference>
<dbReference type="SUPFAM" id="SSF54862">
    <property type="entry name" value="4Fe-4S ferredoxins"/>
    <property type="match status" value="1"/>
</dbReference>
<dbReference type="InterPro" id="IPR036866">
    <property type="entry name" value="RibonucZ/Hydroxyglut_hydro"/>
</dbReference>
<organism evidence="1">
    <name type="scientific">Attheya septentrionalis</name>
    <dbReference type="NCBI Taxonomy" id="420275"/>
    <lineage>
        <taxon>Eukaryota</taxon>
        <taxon>Sar</taxon>
        <taxon>Stramenopiles</taxon>
        <taxon>Ochrophyta</taxon>
        <taxon>Bacillariophyta</taxon>
        <taxon>Coscinodiscophyceae</taxon>
        <taxon>Chaetocerotophycidae</taxon>
        <taxon>Chaetocerotales</taxon>
        <taxon>Attheyaceae</taxon>
        <taxon>Attheya</taxon>
    </lineage>
</organism>
<dbReference type="AlphaFoldDB" id="A0A7S2UIR3"/>
<name>A0A7S2UIR3_9STRA</name>
<evidence type="ECO:0008006" key="2">
    <source>
        <dbReference type="Google" id="ProtNLM"/>
    </source>
</evidence>
<sequence length="473" mass="52085">MCIILFNGQSHFSARATTTLILIASLTVQMTCMTTLSEYSSEMGGVHAFVPKAAVVSSRQRRIRVGYSVVGSSLGAITRQKPQRLEENVEGVLYVNDRCINCAACAQFAPTVFDRSPANTNAPFHRVYHQPSSESDVEQARAALSACPVAAIRVENSAALSHAGHSKLSPADEALAKQLAIRQPPTNNRLLKQPSSSSPLPLFPRPVLDHLQHVYFLGHHNEASFGATPYLVRGSGTNNNDSNHHPEVLWVMVDVPKFSASSVKAVTSLTGPNGPSFLFLTHVDDTADHQKWKDAFPSLQRIFHSGDLGPYNWLHDETLEDVEVLLCNNNNNNNSINNKDSVPSNNHKPMMAWNLQGDVLCLPEDVEKEEFVIWATPGHSPGSIALLYRPEKVLFTGDTYAYSTRDGGGMSGFPRYGNDLPLQSRTLNTMLQHADQWDIIAPGHGHIRDYSSTPEKQTMKESEMKHAIQTLVK</sequence>
<dbReference type="SUPFAM" id="SSF56281">
    <property type="entry name" value="Metallo-hydrolase/oxidoreductase"/>
    <property type="match status" value="1"/>
</dbReference>
<protein>
    <recommendedName>
        <fullName evidence="2">Metallo-beta-lactamase domain-containing protein</fullName>
    </recommendedName>
</protein>
<dbReference type="Gene3D" id="3.60.15.10">
    <property type="entry name" value="Ribonuclease Z/Hydroxyacylglutathione hydrolase-like"/>
    <property type="match status" value="1"/>
</dbReference>
<reference evidence="1" key="1">
    <citation type="submission" date="2021-01" db="EMBL/GenBank/DDBJ databases">
        <authorList>
            <person name="Corre E."/>
            <person name="Pelletier E."/>
            <person name="Niang G."/>
            <person name="Scheremetjew M."/>
            <person name="Finn R."/>
            <person name="Kale V."/>
            <person name="Holt S."/>
            <person name="Cochrane G."/>
            <person name="Meng A."/>
            <person name="Brown T."/>
            <person name="Cohen L."/>
        </authorList>
    </citation>
    <scope>NUCLEOTIDE SEQUENCE</scope>
    <source>
        <strain evidence="1">CCMP2084</strain>
    </source>
</reference>
<dbReference type="EMBL" id="HBHQ01019437">
    <property type="protein sequence ID" value="CAD9821198.1"/>
    <property type="molecule type" value="Transcribed_RNA"/>
</dbReference>
<dbReference type="Pfam" id="PF13370">
    <property type="entry name" value="Fer4_13"/>
    <property type="match status" value="1"/>
</dbReference>
<dbReference type="Gene3D" id="3.30.70.20">
    <property type="match status" value="1"/>
</dbReference>
<accession>A0A7S2UIR3</accession>